<evidence type="ECO:0000259" key="1">
    <source>
        <dbReference type="SMART" id="SM00418"/>
    </source>
</evidence>
<accession>A0ABV3P5Q1</accession>
<evidence type="ECO:0000313" key="3">
    <source>
        <dbReference type="Proteomes" id="UP001555826"/>
    </source>
</evidence>
<gene>
    <name evidence="2" type="ORF">AB1207_09345</name>
</gene>
<organism evidence="2 3">
    <name type="scientific">Kineococcus endophyticus</name>
    <dbReference type="NCBI Taxonomy" id="1181883"/>
    <lineage>
        <taxon>Bacteria</taxon>
        <taxon>Bacillati</taxon>
        <taxon>Actinomycetota</taxon>
        <taxon>Actinomycetes</taxon>
        <taxon>Kineosporiales</taxon>
        <taxon>Kineosporiaceae</taxon>
        <taxon>Kineococcus</taxon>
    </lineage>
</organism>
<dbReference type="SMART" id="SM00418">
    <property type="entry name" value="HTH_ARSR"/>
    <property type="match status" value="1"/>
</dbReference>
<dbReference type="RefSeq" id="WP_367637801.1">
    <property type="nucleotide sequence ID" value="NZ_JBFNQN010000005.1"/>
</dbReference>
<evidence type="ECO:0000313" key="2">
    <source>
        <dbReference type="EMBL" id="MEW9264951.1"/>
    </source>
</evidence>
<protein>
    <submittedName>
        <fullName evidence="2">Helix-turn-helix domain-containing protein</fullName>
    </submittedName>
</protein>
<dbReference type="InterPro" id="IPR036388">
    <property type="entry name" value="WH-like_DNA-bd_sf"/>
</dbReference>
<reference evidence="2 3" key="1">
    <citation type="submission" date="2024-07" db="EMBL/GenBank/DDBJ databases">
        <authorList>
            <person name="Thanompreechachai J."/>
            <person name="Duangmal K."/>
        </authorList>
    </citation>
    <scope>NUCLEOTIDE SEQUENCE [LARGE SCALE GENOMIC DNA]</scope>
    <source>
        <strain evidence="2 3">KCTC 19886</strain>
    </source>
</reference>
<dbReference type="InterPro" id="IPR011991">
    <property type="entry name" value="ArsR-like_HTH"/>
</dbReference>
<dbReference type="CDD" id="cd00090">
    <property type="entry name" value="HTH_ARSR"/>
    <property type="match status" value="1"/>
</dbReference>
<dbReference type="SUPFAM" id="SSF46785">
    <property type="entry name" value="Winged helix' DNA-binding domain"/>
    <property type="match status" value="1"/>
</dbReference>
<keyword evidence="3" id="KW-1185">Reference proteome</keyword>
<proteinExistence type="predicted"/>
<dbReference type="EMBL" id="JBFNQN010000005">
    <property type="protein sequence ID" value="MEW9264951.1"/>
    <property type="molecule type" value="Genomic_DNA"/>
</dbReference>
<dbReference type="InterPro" id="IPR036390">
    <property type="entry name" value="WH_DNA-bd_sf"/>
</dbReference>
<feature type="domain" description="HTH arsR-type" evidence="1">
    <location>
        <begin position="18"/>
        <end position="165"/>
    </location>
</feature>
<dbReference type="InterPro" id="IPR001845">
    <property type="entry name" value="HTH_ArsR_DNA-bd_dom"/>
</dbReference>
<comment type="caution">
    <text evidence="2">The sequence shown here is derived from an EMBL/GenBank/DDBJ whole genome shotgun (WGS) entry which is preliminary data.</text>
</comment>
<dbReference type="Pfam" id="PF12840">
    <property type="entry name" value="HTH_20"/>
    <property type="match status" value="1"/>
</dbReference>
<dbReference type="Gene3D" id="1.10.10.10">
    <property type="entry name" value="Winged helix-like DNA-binding domain superfamily/Winged helix DNA-binding domain"/>
    <property type="match status" value="1"/>
</dbReference>
<dbReference type="Proteomes" id="UP001555826">
    <property type="component" value="Unassembled WGS sequence"/>
</dbReference>
<sequence>MDDFPPPDLPSVELTDPATMRVLAHPTRLRLLGELRVHGPCSVGMLSRAVDEAPGSVSYHLSRLAEVGLVAEAPDHAPDRRQRWWRSVHAFTRTPSPTDTSDPERSAASTALRKSFVRGLATAHEAYLDAEHDLPPEWAEAASTGDLYLDLTADELAEMAAEVRQVFGRWLERSNRDRAGTRPVLALHALFPRP</sequence>
<name>A0ABV3P5Q1_9ACTN</name>